<keyword evidence="2" id="KW-0238">DNA-binding</keyword>
<dbReference type="Gene3D" id="1.20.120.530">
    <property type="entry name" value="GntR ligand-binding domain-like"/>
    <property type="match status" value="1"/>
</dbReference>
<evidence type="ECO:0000313" key="6">
    <source>
        <dbReference type="Proteomes" id="UP000292003"/>
    </source>
</evidence>
<evidence type="ECO:0000259" key="4">
    <source>
        <dbReference type="PROSITE" id="PS50949"/>
    </source>
</evidence>
<dbReference type="Pfam" id="PF00392">
    <property type="entry name" value="GntR"/>
    <property type="match status" value="1"/>
</dbReference>
<dbReference type="GO" id="GO:0003677">
    <property type="term" value="F:DNA binding"/>
    <property type="evidence" value="ECO:0007669"/>
    <property type="project" value="UniProtKB-KW"/>
</dbReference>
<evidence type="ECO:0000256" key="2">
    <source>
        <dbReference type="ARBA" id="ARBA00023125"/>
    </source>
</evidence>
<dbReference type="InterPro" id="IPR011711">
    <property type="entry name" value="GntR_C"/>
</dbReference>
<dbReference type="Gene3D" id="1.10.10.10">
    <property type="entry name" value="Winged helix-like DNA-binding domain superfamily/Winged helix DNA-binding domain"/>
    <property type="match status" value="1"/>
</dbReference>
<feature type="domain" description="HTH gntR-type" evidence="4">
    <location>
        <begin position="9"/>
        <end position="79"/>
    </location>
</feature>
<dbReference type="InterPro" id="IPR036390">
    <property type="entry name" value="WH_DNA-bd_sf"/>
</dbReference>
<evidence type="ECO:0000313" key="5">
    <source>
        <dbReference type="EMBL" id="RZQ64958.1"/>
    </source>
</evidence>
<keyword evidence="1" id="KW-0805">Transcription regulation</keyword>
<dbReference type="InterPro" id="IPR008920">
    <property type="entry name" value="TF_FadR/GntR_C"/>
</dbReference>
<comment type="caution">
    <text evidence="5">The sequence shown here is derived from an EMBL/GenBank/DDBJ whole genome shotgun (WGS) entry which is preliminary data.</text>
</comment>
<dbReference type="PANTHER" id="PTHR43537:SF5">
    <property type="entry name" value="UXU OPERON TRANSCRIPTIONAL REGULATOR"/>
    <property type="match status" value="1"/>
</dbReference>
<organism evidence="5 6">
    <name type="scientific">Amycolatopsis suaedae</name>
    <dbReference type="NCBI Taxonomy" id="2510978"/>
    <lineage>
        <taxon>Bacteria</taxon>
        <taxon>Bacillati</taxon>
        <taxon>Actinomycetota</taxon>
        <taxon>Actinomycetes</taxon>
        <taxon>Pseudonocardiales</taxon>
        <taxon>Pseudonocardiaceae</taxon>
        <taxon>Amycolatopsis</taxon>
    </lineage>
</organism>
<dbReference type="AlphaFoldDB" id="A0A4Q7JCV3"/>
<dbReference type="Proteomes" id="UP000292003">
    <property type="component" value="Unassembled WGS sequence"/>
</dbReference>
<dbReference type="SUPFAM" id="SSF46785">
    <property type="entry name" value="Winged helix' DNA-binding domain"/>
    <property type="match status" value="1"/>
</dbReference>
<dbReference type="InterPro" id="IPR036388">
    <property type="entry name" value="WH-like_DNA-bd_sf"/>
</dbReference>
<keyword evidence="3" id="KW-0804">Transcription</keyword>
<name>A0A4Q7JCV3_9PSEU</name>
<dbReference type="InterPro" id="IPR000524">
    <property type="entry name" value="Tscrpt_reg_HTH_GntR"/>
</dbReference>
<dbReference type="OrthoDB" id="4535513at2"/>
<dbReference type="SMART" id="SM00895">
    <property type="entry name" value="FCD"/>
    <property type="match status" value="1"/>
</dbReference>
<dbReference type="GO" id="GO:0003700">
    <property type="term" value="F:DNA-binding transcription factor activity"/>
    <property type="evidence" value="ECO:0007669"/>
    <property type="project" value="InterPro"/>
</dbReference>
<dbReference type="Pfam" id="PF07729">
    <property type="entry name" value="FCD"/>
    <property type="match status" value="1"/>
</dbReference>
<dbReference type="CDD" id="cd07377">
    <property type="entry name" value="WHTH_GntR"/>
    <property type="match status" value="1"/>
</dbReference>
<dbReference type="PROSITE" id="PS50949">
    <property type="entry name" value="HTH_GNTR"/>
    <property type="match status" value="1"/>
</dbReference>
<gene>
    <name evidence="5" type="ORF">EWH70_03330</name>
</gene>
<evidence type="ECO:0000256" key="3">
    <source>
        <dbReference type="ARBA" id="ARBA00023163"/>
    </source>
</evidence>
<proteinExistence type="predicted"/>
<dbReference type="PRINTS" id="PR00035">
    <property type="entry name" value="HTHGNTR"/>
</dbReference>
<dbReference type="RefSeq" id="WP_130473745.1">
    <property type="nucleotide sequence ID" value="NZ_SFCC01000002.1"/>
</dbReference>
<dbReference type="PANTHER" id="PTHR43537">
    <property type="entry name" value="TRANSCRIPTIONAL REGULATOR, GNTR FAMILY"/>
    <property type="match status" value="1"/>
</dbReference>
<dbReference type="EMBL" id="SFCC01000002">
    <property type="protein sequence ID" value="RZQ64958.1"/>
    <property type="molecule type" value="Genomic_DNA"/>
</dbReference>
<keyword evidence="6" id="KW-1185">Reference proteome</keyword>
<reference evidence="5 6" key="1">
    <citation type="submission" date="2019-02" db="EMBL/GenBank/DDBJ databases">
        <title>Draft genome sequence of Amycolatopsis sp. 8-3EHSu isolated from roots of Suaeda maritima.</title>
        <authorList>
            <person name="Duangmal K."/>
            <person name="Chantavorakit T."/>
        </authorList>
    </citation>
    <scope>NUCLEOTIDE SEQUENCE [LARGE SCALE GENOMIC DNA]</scope>
    <source>
        <strain evidence="5 6">8-3EHSu</strain>
    </source>
</reference>
<protein>
    <submittedName>
        <fullName evidence="5">FadR family transcriptional regulator</fullName>
    </submittedName>
</protein>
<dbReference type="SMART" id="SM00345">
    <property type="entry name" value="HTH_GNTR"/>
    <property type="match status" value="1"/>
</dbReference>
<evidence type="ECO:0000256" key="1">
    <source>
        <dbReference type="ARBA" id="ARBA00023015"/>
    </source>
</evidence>
<sequence length="256" mass="28193">MQFQPVAPVHAYQHVVDQVEQAVFTGRLKPGERLPSERELMSQFGVSRSTVREALRVLQAGGMVRSRPGDPRGPEVLPASPGVLHKSMHRLARADTLSLAELLQFRMVVEGAAYELAANLRTSEQLAELDAAMAAMRAGAERGFAEYSRADLEFHEIVARATRNTLLVVCGEVVRGVVLDLIEETLSKADDRSALMAAWLEHHEQVLDAVRRQDGPLAARLARQALYDSYAGHVAEADRPMLWPLLDRAPEGDDSV</sequence>
<accession>A0A4Q7JCV3</accession>
<dbReference type="SUPFAM" id="SSF48008">
    <property type="entry name" value="GntR ligand-binding domain-like"/>
    <property type="match status" value="1"/>
</dbReference>